<accession>A4ABN0</accession>
<dbReference type="EMBL" id="AAOA02000004">
    <property type="protein sequence ID" value="EAQ96543.1"/>
    <property type="molecule type" value="Genomic_DNA"/>
</dbReference>
<dbReference type="OrthoDB" id="6071905at2"/>
<reference evidence="2 3" key="1">
    <citation type="journal article" date="2007" name="Proc. Natl. Acad. Sci. U.S.A.">
        <title>Characterization of a marine gammaproteobacterium capable of aerobic anoxygenic photosynthesis.</title>
        <authorList>
            <person name="Fuchs B.M."/>
            <person name="Spring S."/>
            <person name="Teeling H."/>
            <person name="Quast C."/>
            <person name="Wulf J."/>
            <person name="Schattenhofer M."/>
            <person name="Yan S."/>
            <person name="Ferriera S."/>
            <person name="Johnson J."/>
            <person name="Glockner F.O."/>
            <person name="Amann R."/>
        </authorList>
    </citation>
    <scope>NUCLEOTIDE SEQUENCE [LARGE SCALE GENOMIC DNA]</scope>
    <source>
        <strain evidence="2">KT71</strain>
    </source>
</reference>
<dbReference type="AlphaFoldDB" id="A4ABN0"/>
<keyword evidence="1" id="KW-0732">Signal</keyword>
<feature type="signal peptide" evidence="1">
    <location>
        <begin position="1"/>
        <end position="22"/>
    </location>
</feature>
<sequence>MKTLASKAALVFSLALFFTLPAAEQAQAGANCGGLHQKSCWNINPKKWCDSGLSYRGNGKPGQGRCVKKKSTSRPKKTCGGLNQSSCWNANPKKWCKGDLQYKPTGVPGTGTCVARKVKQCGGLNQSSCWSANPTEWCSGDLQYKPTGVPGKGTCVARKVKQCGGLNQSSCWSVNPTKWCRGDLKYKPTGIPGQGTCIERIEDEDLRDVAGPIAQRVANLGQNNPLEQLRSCLKRPENFARLRDAMKNRSKNGVNSVLANCGASPQALAEFGNQMLGFSSGSRSSGFRTMNGTRNSSQSAASAKSWNLSIAVVGSAVAYGGIEGAIGYHVTLRSAPEARFYVAGGLAAGVGVSAGVDLALGLGYEEMPSNHWARSNGVSVSYSGKAVYGGGVAVDFGTDSAKPIGITVSGGAGAGAEVGVVTGTVAQYLYNF</sequence>
<evidence type="ECO:0000313" key="2">
    <source>
        <dbReference type="EMBL" id="EAQ96543.1"/>
    </source>
</evidence>
<protein>
    <submittedName>
        <fullName evidence="2">Uncharacterized protein</fullName>
    </submittedName>
</protein>
<evidence type="ECO:0000256" key="1">
    <source>
        <dbReference type="SAM" id="SignalP"/>
    </source>
</evidence>
<dbReference type="Proteomes" id="UP000019205">
    <property type="component" value="Chromosome"/>
</dbReference>
<dbReference type="RefSeq" id="WP_008293609.1">
    <property type="nucleotide sequence ID" value="NZ_CM002299.1"/>
</dbReference>
<feature type="chain" id="PRO_5002665837" evidence="1">
    <location>
        <begin position="23"/>
        <end position="432"/>
    </location>
</feature>
<name>A4ABN0_9GAMM</name>
<comment type="caution">
    <text evidence="2">The sequence shown here is derived from an EMBL/GenBank/DDBJ whole genome shotgun (WGS) entry which is preliminary data.</text>
</comment>
<organism evidence="2 3">
    <name type="scientific">Congregibacter litoralis KT71</name>
    <dbReference type="NCBI Taxonomy" id="314285"/>
    <lineage>
        <taxon>Bacteria</taxon>
        <taxon>Pseudomonadati</taxon>
        <taxon>Pseudomonadota</taxon>
        <taxon>Gammaproteobacteria</taxon>
        <taxon>Cellvibrionales</taxon>
        <taxon>Halieaceae</taxon>
        <taxon>Congregibacter</taxon>
    </lineage>
</organism>
<gene>
    <name evidence="2" type="ORF">KT71_05947</name>
</gene>
<dbReference type="HOGENOM" id="CLU_634172_0_0_6"/>
<proteinExistence type="predicted"/>
<evidence type="ECO:0000313" key="3">
    <source>
        <dbReference type="Proteomes" id="UP000019205"/>
    </source>
</evidence>
<keyword evidence="3" id="KW-1185">Reference proteome</keyword>
<reference evidence="2 3" key="2">
    <citation type="journal article" date="2009" name="PLoS ONE">
        <title>The photosynthetic apparatus and its regulation in the aerobic gammaproteobacterium Congregibacter litoralis gen. nov., sp. nov.</title>
        <authorList>
            <person name="Spring S."/>
            <person name="Lunsdorf H."/>
            <person name="Fuchs B.M."/>
            <person name="Tindall B.J."/>
        </authorList>
    </citation>
    <scope>NUCLEOTIDE SEQUENCE [LARGE SCALE GENOMIC DNA]</scope>
    <source>
        <strain evidence="2">KT71</strain>
    </source>
</reference>